<name>A0A8J3BV13_9ACTN</name>
<accession>A0A8J3BV13</accession>
<dbReference type="SMART" id="SM01012">
    <property type="entry name" value="ANTAR"/>
    <property type="match status" value="1"/>
</dbReference>
<evidence type="ECO:0000313" key="4">
    <source>
        <dbReference type="EMBL" id="GGK43572.1"/>
    </source>
</evidence>
<sequence length="247" mass="25367">MTNDGFFRVWTQIGKHAQGSSVSVAHLCATAMAVAGVDGVGVSLVAGPEALEAFTTTDVVAARIEELQLVLGEGPAADASAEGRPVLAVDLATAACAERWPAFAPAALAAGARAVIALPLQIGAIRLGVFTLYRVRPGGLSALELADALVIADTVCMLLLDHAAVAGPDATGLAWRDGLPGSDAVVHQATGMILVQLGVTAEVAFVRLRAYAYAQDRRLGDVARDVVARRLRFDPDQNPGAGVGEPV</sequence>
<dbReference type="GO" id="GO:0003723">
    <property type="term" value="F:RNA binding"/>
    <property type="evidence" value="ECO:0007669"/>
    <property type="project" value="InterPro"/>
</dbReference>
<dbReference type="InterPro" id="IPR036388">
    <property type="entry name" value="WH-like_DNA-bd_sf"/>
</dbReference>
<keyword evidence="2" id="KW-0804">Transcription</keyword>
<dbReference type="Gene3D" id="3.30.450.40">
    <property type="match status" value="1"/>
</dbReference>
<dbReference type="PROSITE" id="PS50921">
    <property type="entry name" value="ANTAR"/>
    <property type="match status" value="1"/>
</dbReference>
<evidence type="ECO:0000256" key="1">
    <source>
        <dbReference type="ARBA" id="ARBA00023015"/>
    </source>
</evidence>
<reference evidence="4" key="1">
    <citation type="journal article" date="2014" name="Int. J. Syst. Evol. Microbiol.">
        <title>Complete genome sequence of Corynebacterium casei LMG S-19264T (=DSM 44701T), isolated from a smear-ripened cheese.</title>
        <authorList>
            <consortium name="US DOE Joint Genome Institute (JGI-PGF)"/>
            <person name="Walter F."/>
            <person name="Albersmeier A."/>
            <person name="Kalinowski J."/>
            <person name="Ruckert C."/>
        </authorList>
    </citation>
    <scope>NUCLEOTIDE SEQUENCE</scope>
    <source>
        <strain evidence="4">JCM 3091</strain>
    </source>
</reference>
<keyword evidence="1" id="KW-0805">Transcription regulation</keyword>
<evidence type="ECO:0000259" key="3">
    <source>
        <dbReference type="PROSITE" id="PS50921"/>
    </source>
</evidence>
<comment type="caution">
    <text evidence="4">The sequence shown here is derived from an EMBL/GenBank/DDBJ whole genome shotgun (WGS) entry which is preliminary data.</text>
</comment>
<reference evidence="4" key="2">
    <citation type="submission" date="2020-09" db="EMBL/GenBank/DDBJ databases">
        <authorList>
            <person name="Sun Q."/>
            <person name="Ohkuma M."/>
        </authorList>
    </citation>
    <scope>NUCLEOTIDE SEQUENCE</scope>
    <source>
        <strain evidence="4">JCM 3091</strain>
    </source>
</reference>
<feature type="domain" description="ANTAR" evidence="3">
    <location>
        <begin position="166"/>
        <end position="227"/>
    </location>
</feature>
<evidence type="ECO:0000313" key="5">
    <source>
        <dbReference type="Proteomes" id="UP000662200"/>
    </source>
</evidence>
<dbReference type="InterPro" id="IPR005561">
    <property type="entry name" value="ANTAR"/>
</dbReference>
<evidence type="ECO:0000256" key="2">
    <source>
        <dbReference type="ARBA" id="ARBA00023163"/>
    </source>
</evidence>
<dbReference type="Proteomes" id="UP000662200">
    <property type="component" value="Unassembled WGS sequence"/>
</dbReference>
<dbReference type="Pfam" id="PF03861">
    <property type="entry name" value="ANTAR"/>
    <property type="match status" value="1"/>
</dbReference>
<protein>
    <submittedName>
        <fullName evidence="4">GAF domain-containing protein</fullName>
    </submittedName>
</protein>
<dbReference type="AlphaFoldDB" id="A0A8J3BV13"/>
<dbReference type="InterPro" id="IPR029016">
    <property type="entry name" value="GAF-like_dom_sf"/>
</dbReference>
<dbReference type="EMBL" id="BMQC01000026">
    <property type="protein sequence ID" value="GGK43572.1"/>
    <property type="molecule type" value="Genomic_DNA"/>
</dbReference>
<dbReference type="SUPFAM" id="SSF55781">
    <property type="entry name" value="GAF domain-like"/>
    <property type="match status" value="1"/>
</dbReference>
<proteinExistence type="predicted"/>
<gene>
    <name evidence="4" type="ORF">GCM10010124_40460</name>
</gene>
<organism evidence="4 5">
    <name type="scientific">Pilimelia terevasa</name>
    <dbReference type="NCBI Taxonomy" id="53372"/>
    <lineage>
        <taxon>Bacteria</taxon>
        <taxon>Bacillati</taxon>
        <taxon>Actinomycetota</taxon>
        <taxon>Actinomycetes</taxon>
        <taxon>Micromonosporales</taxon>
        <taxon>Micromonosporaceae</taxon>
        <taxon>Pilimelia</taxon>
    </lineage>
</organism>
<dbReference type="RefSeq" id="WP_229789952.1">
    <property type="nucleotide sequence ID" value="NZ_BMQC01000026.1"/>
</dbReference>
<dbReference type="Gene3D" id="1.10.10.10">
    <property type="entry name" value="Winged helix-like DNA-binding domain superfamily/Winged helix DNA-binding domain"/>
    <property type="match status" value="1"/>
</dbReference>
<keyword evidence="5" id="KW-1185">Reference proteome</keyword>